<dbReference type="Pfam" id="PF03732">
    <property type="entry name" value="Retrotrans_gag"/>
    <property type="match status" value="1"/>
</dbReference>
<dbReference type="Gene3D" id="2.40.70.10">
    <property type="entry name" value="Acid Proteases"/>
    <property type="match status" value="1"/>
</dbReference>
<dbReference type="InterPro" id="IPR050951">
    <property type="entry name" value="Retrovirus_Pol_polyprotein"/>
</dbReference>
<dbReference type="CDD" id="cd09274">
    <property type="entry name" value="RNase_HI_RT_Ty3"/>
    <property type="match status" value="1"/>
</dbReference>
<feature type="compositionally biased region" description="Polar residues" evidence="8">
    <location>
        <begin position="498"/>
        <end position="510"/>
    </location>
</feature>
<dbReference type="SUPFAM" id="SSF53098">
    <property type="entry name" value="Ribonuclease H-like"/>
    <property type="match status" value="1"/>
</dbReference>
<reference evidence="10" key="2">
    <citation type="submission" date="2022-01" db="EMBL/GenBank/DDBJ databases">
        <authorList>
            <person name="Yamashiro T."/>
            <person name="Shiraishi A."/>
            <person name="Satake H."/>
            <person name="Nakayama K."/>
        </authorList>
    </citation>
    <scope>NUCLEOTIDE SEQUENCE</scope>
</reference>
<evidence type="ECO:0000256" key="5">
    <source>
        <dbReference type="ARBA" id="ARBA00022759"/>
    </source>
</evidence>
<evidence type="ECO:0000256" key="8">
    <source>
        <dbReference type="SAM" id="MobiDB-lite"/>
    </source>
</evidence>
<dbReference type="CDD" id="cd00303">
    <property type="entry name" value="retropepsin_like"/>
    <property type="match status" value="1"/>
</dbReference>
<dbReference type="InterPro" id="IPR000477">
    <property type="entry name" value="RT_dom"/>
</dbReference>
<dbReference type="CDD" id="cd01647">
    <property type="entry name" value="RT_LTR"/>
    <property type="match status" value="1"/>
</dbReference>
<dbReference type="Pfam" id="PF17921">
    <property type="entry name" value="Integrase_H2C2"/>
    <property type="match status" value="1"/>
</dbReference>
<comment type="caution">
    <text evidence="10">The sequence shown here is derived from an EMBL/GenBank/DDBJ whole genome shotgun (WGS) entry which is preliminary data.</text>
</comment>
<evidence type="ECO:0000259" key="9">
    <source>
        <dbReference type="PROSITE" id="PS50994"/>
    </source>
</evidence>
<reference evidence="10" key="1">
    <citation type="journal article" date="2022" name="Int. J. Mol. Sci.">
        <title>Draft Genome of Tanacetum Coccineum: Genomic Comparison of Closely Related Tanacetum-Family Plants.</title>
        <authorList>
            <person name="Yamashiro T."/>
            <person name="Shiraishi A."/>
            <person name="Nakayama K."/>
            <person name="Satake H."/>
        </authorList>
    </citation>
    <scope>NUCLEOTIDE SEQUENCE</scope>
</reference>
<dbReference type="PANTHER" id="PTHR37984:SF5">
    <property type="entry name" value="PROTEIN NYNRIN-LIKE"/>
    <property type="match status" value="1"/>
</dbReference>
<evidence type="ECO:0000256" key="4">
    <source>
        <dbReference type="ARBA" id="ARBA00022722"/>
    </source>
</evidence>
<dbReference type="Gene3D" id="3.10.10.10">
    <property type="entry name" value="HIV Type 1 Reverse Transcriptase, subunit A, domain 1"/>
    <property type="match status" value="1"/>
</dbReference>
<dbReference type="InterPro" id="IPR012337">
    <property type="entry name" value="RNaseH-like_sf"/>
</dbReference>
<proteinExistence type="predicted"/>
<keyword evidence="2" id="KW-0808">Transferase</keyword>
<accession>A0ABQ5ARL9</accession>
<feature type="domain" description="Integrase catalytic" evidence="9">
    <location>
        <begin position="1481"/>
        <end position="1647"/>
    </location>
</feature>
<dbReference type="PANTHER" id="PTHR37984">
    <property type="entry name" value="PROTEIN CBG26694"/>
    <property type="match status" value="1"/>
</dbReference>
<name>A0ABQ5ARL9_9ASTR</name>
<evidence type="ECO:0000313" key="10">
    <source>
        <dbReference type="EMBL" id="GJT04946.1"/>
    </source>
</evidence>
<dbReference type="InterPro" id="IPR043128">
    <property type="entry name" value="Rev_trsase/Diguanyl_cyclase"/>
</dbReference>
<dbReference type="Gene3D" id="3.30.70.270">
    <property type="match status" value="2"/>
</dbReference>
<organism evidence="10 11">
    <name type="scientific">Tanacetum coccineum</name>
    <dbReference type="NCBI Taxonomy" id="301880"/>
    <lineage>
        <taxon>Eukaryota</taxon>
        <taxon>Viridiplantae</taxon>
        <taxon>Streptophyta</taxon>
        <taxon>Embryophyta</taxon>
        <taxon>Tracheophyta</taxon>
        <taxon>Spermatophyta</taxon>
        <taxon>Magnoliopsida</taxon>
        <taxon>eudicotyledons</taxon>
        <taxon>Gunneridae</taxon>
        <taxon>Pentapetalae</taxon>
        <taxon>asterids</taxon>
        <taxon>campanulids</taxon>
        <taxon>Asterales</taxon>
        <taxon>Asteraceae</taxon>
        <taxon>Asteroideae</taxon>
        <taxon>Anthemideae</taxon>
        <taxon>Anthemidinae</taxon>
        <taxon>Tanacetum</taxon>
    </lineage>
</organism>
<keyword evidence="4" id="KW-0540">Nuclease</keyword>
<protein>
    <recommendedName>
        <fullName evidence="1">RNA-directed DNA polymerase</fullName>
        <ecNumber evidence="1">2.7.7.49</ecNumber>
    </recommendedName>
</protein>
<evidence type="ECO:0000256" key="1">
    <source>
        <dbReference type="ARBA" id="ARBA00012493"/>
    </source>
</evidence>
<dbReference type="Gene3D" id="1.10.340.70">
    <property type="match status" value="1"/>
</dbReference>
<dbReference type="EMBL" id="BQNB010012547">
    <property type="protein sequence ID" value="GJT04946.1"/>
    <property type="molecule type" value="Genomic_DNA"/>
</dbReference>
<evidence type="ECO:0000256" key="6">
    <source>
        <dbReference type="ARBA" id="ARBA00022801"/>
    </source>
</evidence>
<dbReference type="InterPro" id="IPR021109">
    <property type="entry name" value="Peptidase_aspartic_dom_sf"/>
</dbReference>
<dbReference type="InterPro" id="IPR005162">
    <property type="entry name" value="Retrotrans_gag_dom"/>
</dbReference>
<keyword evidence="5" id="KW-0255">Endonuclease</keyword>
<feature type="compositionally biased region" description="Basic and acidic residues" evidence="8">
    <location>
        <begin position="486"/>
        <end position="497"/>
    </location>
</feature>
<dbReference type="Gene3D" id="3.30.420.10">
    <property type="entry name" value="Ribonuclease H-like superfamily/Ribonuclease H"/>
    <property type="match status" value="1"/>
</dbReference>
<keyword evidence="11" id="KW-1185">Reference proteome</keyword>
<feature type="compositionally biased region" description="Basic and acidic residues" evidence="8">
    <location>
        <begin position="513"/>
        <end position="528"/>
    </location>
</feature>
<dbReference type="Proteomes" id="UP001151760">
    <property type="component" value="Unassembled WGS sequence"/>
</dbReference>
<sequence length="1688" mass="192086">MRTRSSNRRRSKSNQQQQLTPVIVEVPELPMADNRTMAQMLQAPIEGYEDAIIVPPINANNFELKQTLINLVQSEARTWLDKEPPRSILTWEDLVSKFINQFFPPSKTTYLRNEITTFYQKPNETFNEAWEHFKGLLRQCPHHGFSELHQLDTFYNSLNTNDQDALDSAAGGNFLDKMPRDGLAIIESKSKVRYSRSRAIEPRASTNAPLSTSTPSNSFEFQQLAASLEDKMDIRMSRLEKMISEKNVTTPATVKAVEEVCVTCGANHNFSNCPLTRNDFPVFHDNIHQFQQTAAVGNFVQRNPPNLANQMRPPGFNQPNVQNNQGNQNCYQGNNFNSNQNRGGNFNQNRQNNQGAVYQTLYQPPTTQPSINQALPPVLQIHCVSKTDFENYARANDANMNHLQMKFDNFQRTQNDFQRSYNDSQKKQDDFQTMMLSFMQNYHNNQASSSSSLPSNTVPNPRNEAKAISTRSGVSYDGPLIPPPVVEKETEATKDTELPSTEDIQPQSVQDLGKVKEPTDEPCVEKTKPSLPYPSRLAKEKLHALVHMPKFAPWFKKMLNNKDKLIELTKTPLNENCSAVVLKKLPEKLGDPGRFLIPCDFSEFDNYLALADLGASINLMPLSIWKKLGLQSLNDTKMVLELADRTISKPTGVAENVFVKVGKFYFPADFVVLDFIADPRVPLILGLPFLRTAHALIDVYEGEITLRHDDQSLTLKCGNTPSISYNNSESLNRVDLIDATCEEYSQEVLGFSDVVASGNPTPGYDPIVSNSSPTLTPFGDSDFFLFKEADAFLALDDDPASPEVDESYFDPEGDILILKALLNKLKDLPPHLEYAFLEDNNKLPVIIAKDMSVDEKTALITVLKSRKQAIAWKLSDIKGIHPEFCSHKILMEEDYEPAVQHQRRVNPKIHDVIKKEVEKLLDAGLIYPILDSPWVSPVHCVPKKGGMTVVTNDENELVPTRLVTGWRVCIDYRKLNEATRKDHFPLPFMDQMLERLTGNEFYCFLDGFSGYFQIPIDPKDQEKTTFTCPYGTFAYRRMPFGLCNAPGTFQRCMMAIFHDMIKKTMEVFMDDFSVFGNSFSTCLTNLEKMLKRCEDTNLALNWEKSHFMVKEGIVLGHKISKKGIEVDKAKIDVIAKLPHPTTVKGIQSFLGHAGFYRRFIKDFLKISRPMTHLLEKNTPFIFSEECIQAFQTLKKKLTEAPILIAPDWDQPFELMYDASDFTIGAVLGQRIEKHFRPIQYASKTMTEAESNYTITEKEMLAVVYAFDKFRSYLIMNKSVVYIDHSALKYLFAKKDAKARLLRWVLLLQEFDFDVVDTKGAENYAADHLSRLENPYENVLDPKEINETFPLETLNMVTSRGDQSTPWFADYANYHVGNFIVKGMPTQQKKKFFKDVKHYFWDDPFLFKIYADQVIRRCVAGQEAVDILTACHSGPTGGHYGANYTAKKVFDSGFYWTTIYKDAHELVKNCDSCQRQGKISQRDEMPQNSIQVCEIFDVWGIDFMGPFPSSRGNKYILVAVDYLSKWVEVKALPTNDARVVVKFLKSLFARFGTPRAIISDQGTHFCNDQFARVMTKYGVTHRLATAYHPQTSGQVEVSNRGLKRILERTVGENRASWLDRLDDALWAFRTAYKTPIGCTPYKLVYGKACHLPTELEHKAYWAVKHANFDLKTAGDHRKLQLNVGLAHSP</sequence>
<evidence type="ECO:0000256" key="3">
    <source>
        <dbReference type="ARBA" id="ARBA00022695"/>
    </source>
</evidence>
<dbReference type="SUPFAM" id="SSF56672">
    <property type="entry name" value="DNA/RNA polymerases"/>
    <property type="match status" value="1"/>
</dbReference>
<feature type="region of interest" description="Disordered" evidence="8">
    <location>
        <begin position="1"/>
        <end position="20"/>
    </location>
</feature>
<keyword evidence="6" id="KW-0378">Hydrolase</keyword>
<dbReference type="EC" id="2.7.7.49" evidence="1"/>
<feature type="region of interest" description="Disordered" evidence="8">
    <location>
        <begin position="316"/>
        <end position="351"/>
    </location>
</feature>
<feature type="region of interest" description="Disordered" evidence="8">
    <location>
        <begin position="468"/>
        <end position="531"/>
    </location>
</feature>
<evidence type="ECO:0000256" key="7">
    <source>
        <dbReference type="ARBA" id="ARBA00022918"/>
    </source>
</evidence>
<dbReference type="InterPro" id="IPR043502">
    <property type="entry name" value="DNA/RNA_pol_sf"/>
</dbReference>
<dbReference type="Pfam" id="PF00078">
    <property type="entry name" value="RVT_1"/>
    <property type="match status" value="1"/>
</dbReference>
<dbReference type="Pfam" id="PF00665">
    <property type="entry name" value="rve"/>
    <property type="match status" value="1"/>
</dbReference>
<gene>
    <name evidence="10" type="ORF">Tco_0839408</name>
</gene>
<dbReference type="InterPro" id="IPR041588">
    <property type="entry name" value="Integrase_H2C2"/>
</dbReference>
<evidence type="ECO:0000313" key="11">
    <source>
        <dbReference type="Proteomes" id="UP001151760"/>
    </source>
</evidence>
<keyword evidence="7 10" id="KW-0695">RNA-directed DNA polymerase</keyword>
<dbReference type="PROSITE" id="PS50994">
    <property type="entry name" value="INTEGRASE"/>
    <property type="match status" value="1"/>
</dbReference>
<evidence type="ECO:0000256" key="2">
    <source>
        <dbReference type="ARBA" id="ARBA00022679"/>
    </source>
</evidence>
<dbReference type="InterPro" id="IPR001584">
    <property type="entry name" value="Integrase_cat-core"/>
</dbReference>
<dbReference type="InterPro" id="IPR041373">
    <property type="entry name" value="RT_RNaseH"/>
</dbReference>
<keyword evidence="3" id="KW-0548">Nucleotidyltransferase</keyword>
<dbReference type="Pfam" id="PF17917">
    <property type="entry name" value="RT_RNaseH"/>
    <property type="match status" value="1"/>
</dbReference>
<dbReference type="GO" id="GO:0003964">
    <property type="term" value="F:RNA-directed DNA polymerase activity"/>
    <property type="evidence" value="ECO:0007669"/>
    <property type="project" value="UniProtKB-KW"/>
</dbReference>
<feature type="compositionally biased region" description="Basic residues" evidence="8">
    <location>
        <begin position="1"/>
        <end position="12"/>
    </location>
</feature>
<dbReference type="InterPro" id="IPR036397">
    <property type="entry name" value="RNaseH_sf"/>
</dbReference>